<protein>
    <recommendedName>
        <fullName evidence="3">tRNA threonylcarbamoyladenosine biosynthesis protein TsaE</fullName>
    </recommendedName>
    <alternativeName>
        <fullName evidence="11">t(6)A37 threonylcarbamoyladenosine biosynthesis protein TsaE</fullName>
    </alternativeName>
</protein>
<evidence type="ECO:0000256" key="1">
    <source>
        <dbReference type="ARBA" id="ARBA00004496"/>
    </source>
</evidence>
<dbReference type="Pfam" id="PF02367">
    <property type="entry name" value="TsaE"/>
    <property type="match status" value="1"/>
</dbReference>
<evidence type="ECO:0000256" key="9">
    <source>
        <dbReference type="ARBA" id="ARBA00022842"/>
    </source>
</evidence>
<evidence type="ECO:0000256" key="11">
    <source>
        <dbReference type="ARBA" id="ARBA00032441"/>
    </source>
</evidence>
<evidence type="ECO:0000256" key="6">
    <source>
        <dbReference type="ARBA" id="ARBA00022723"/>
    </source>
</evidence>
<dbReference type="EMBL" id="ADCX01000013">
    <property type="protein sequence ID" value="EFG26365.1"/>
    <property type="molecule type" value="Genomic_DNA"/>
</dbReference>
<keyword evidence="8" id="KW-0067">ATP-binding</keyword>
<evidence type="ECO:0000256" key="5">
    <source>
        <dbReference type="ARBA" id="ARBA00022694"/>
    </source>
</evidence>
<dbReference type="GO" id="GO:0002949">
    <property type="term" value="P:tRNA threonylcarbamoyladenosine modification"/>
    <property type="evidence" value="ECO:0007669"/>
    <property type="project" value="InterPro"/>
</dbReference>
<comment type="subcellular location">
    <subcellularLocation>
        <location evidence="1">Cytoplasm</location>
    </subcellularLocation>
</comment>
<evidence type="ECO:0000256" key="8">
    <source>
        <dbReference type="ARBA" id="ARBA00022840"/>
    </source>
</evidence>
<keyword evidence="6" id="KW-0479">Metal-binding</keyword>
<name>W5IHP8_SCAIO</name>
<evidence type="ECO:0000256" key="10">
    <source>
        <dbReference type="ARBA" id="ARBA00024908"/>
    </source>
</evidence>
<dbReference type="Gene3D" id="3.40.50.300">
    <property type="entry name" value="P-loop containing nucleotide triphosphate hydrolases"/>
    <property type="match status" value="1"/>
</dbReference>
<dbReference type="Proteomes" id="UP000005777">
    <property type="component" value="Unassembled WGS sequence"/>
</dbReference>
<evidence type="ECO:0000256" key="4">
    <source>
        <dbReference type="ARBA" id="ARBA00022490"/>
    </source>
</evidence>
<keyword evidence="9" id="KW-0460">Magnesium</keyword>
<dbReference type="eggNOG" id="COG0802">
    <property type="taxonomic scope" value="Bacteria"/>
</dbReference>
<gene>
    <name evidence="12" type="ORF">HMPREF9020_01450</name>
</gene>
<sequence length="203" mass="21967">MTADNTSIVFSVPYADDMRRLGRSIGRAMKAGDVLVLSGPLGAGKTTLTQGIGQGLHIDEPMVSPTFTIARELIGRYQDGSPARVIHMDAYRLPGSDNDDLLIGRGGQSEADRQRSRNRLLDELESLGLDEELEDPGPGTSIVIEWGSLMASALSDDRLEISISRPAHAAYSDRGELTSDGERTVTIRAVGTSWKERQGEIDL</sequence>
<dbReference type="InterPro" id="IPR027417">
    <property type="entry name" value="P-loop_NTPase"/>
</dbReference>
<dbReference type="SUPFAM" id="SSF52540">
    <property type="entry name" value="P-loop containing nucleoside triphosphate hydrolases"/>
    <property type="match status" value="1"/>
</dbReference>
<evidence type="ECO:0000313" key="12">
    <source>
        <dbReference type="EMBL" id="EFG26365.1"/>
    </source>
</evidence>
<proteinExistence type="inferred from homology"/>
<dbReference type="PANTHER" id="PTHR33540">
    <property type="entry name" value="TRNA THREONYLCARBAMOYLADENOSINE BIOSYNTHESIS PROTEIN TSAE"/>
    <property type="match status" value="1"/>
</dbReference>
<keyword evidence="7" id="KW-0547">Nucleotide-binding</keyword>
<comment type="function">
    <text evidence="10">Required for the formation of a threonylcarbamoyl group on adenosine at position 37 (t(6)A37) in tRNAs that read codons beginning with adenine. Is involved in the transfer of the threonylcarbamoyl moiety of threonylcarbamoyl-AMP (TC-AMP) to the N6 group of A37, together with TsaD and TsaB. TsaE seems to play an indirect role in the t(6)A biosynthesis pathway, possibly in regulating the core enzymatic function of TsaD.</text>
</comment>
<dbReference type="HOGENOM" id="CLU_087829_1_1_11"/>
<dbReference type="AlphaFoldDB" id="W5IHP8"/>
<evidence type="ECO:0000256" key="3">
    <source>
        <dbReference type="ARBA" id="ARBA00019010"/>
    </source>
</evidence>
<dbReference type="GO" id="GO:0005524">
    <property type="term" value="F:ATP binding"/>
    <property type="evidence" value="ECO:0007669"/>
    <property type="project" value="UniProtKB-KW"/>
</dbReference>
<dbReference type="GO" id="GO:0046872">
    <property type="term" value="F:metal ion binding"/>
    <property type="evidence" value="ECO:0007669"/>
    <property type="project" value="UniProtKB-KW"/>
</dbReference>
<reference evidence="12 13" key="1">
    <citation type="submission" date="2012-01" db="EMBL/GenBank/DDBJ databases">
        <title>The Genome Sequence of Scardovia inopinata F0304.</title>
        <authorList>
            <consortium name="The Broad Institute Genome Sequencing Platform"/>
            <person name="Earl A."/>
            <person name="Ward D."/>
            <person name="Feldgarden M."/>
            <person name="Gevers D."/>
            <person name="Izard J."/>
            <person name="Baranova O.V."/>
            <person name="Blanton J.M."/>
            <person name="Tanner A.C."/>
            <person name="Dewhirst F.E."/>
            <person name="Young S.K."/>
            <person name="Zeng Q."/>
            <person name="Gargeya S."/>
            <person name="Fitzgerald M."/>
            <person name="Haas B."/>
            <person name="Abouelleil A."/>
            <person name="Alvarado L."/>
            <person name="Arachchi H.M."/>
            <person name="Berlin A."/>
            <person name="Chapman S.B."/>
            <person name="Gearin G."/>
            <person name="Goldberg J."/>
            <person name="Griggs A."/>
            <person name="Gujja S."/>
            <person name="Hansen M."/>
            <person name="Heiman D."/>
            <person name="Howarth C."/>
            <person name="Larimer J."/>
            <person name="Lui A."/>
            <person name="MacDonald P.J."/>
            <person name="McCowen C."/>
            <person name="Montmayeur A."/>
            <person name="Murphy C."/>
            <person name="Neiman D."/>
            <person name="Pearson M."/>
            <person name="Priest M."/>
            <person name="Roberts A."/>
            <person name="Saif S."/>
            <person name="Shea T."/>
            <person name="Sisk P."/>
            <person name="Stolte C."/>
            <person name="Sykes S."/>
            <person name="Wortman J."/>
            <person name="Nusbaum C."/>
            <person name="Birren B."/>
        </authorList>
    </citation>
    <scope>NUCLEOTIDE SEQUENCE [LARGE SCALE GENOMIC DNA]</scope>
    <source>
        <strain evidence="12 13">F0304</strain>
    </source>
</reference>
<keyword evidence="5" id="KW-0819">tRNA processing</keyword>
<comment type="similarity">
    <text evidence="2">Belongs to the TsaE family.</text>
</comment>
<dbReference type="PANTHER" id="PTHR33540:SF2">
    <property type="entry name" value="TRNA THREONYLCARBAMOYLADENOSINE BIOSYNTHESIS PROTEIN TSAE"/>
    <property type="match status" value="1"/>
</dbReference>
<accession>W5IHP8</accession>
<evidence type="ECO:0000313" key="13">
    <source>
        <dbReference type="Proteomes" id="UP000005777"/>
    </source>
</evidence>
<keyword evidence="13" id="KW-1185">Reference proteome</keyword>
<keyword evidence="4" id="KW-0963">Cytoplasm</keyword>
<evidence type="ECO:0000256" key="7">
    <source>
        <dbReference type="ARBA" id="ARBA00022741"/>
    </source>
</evidence>
<evidence type="ECO:0000256" key="2">
    <source>
        <dbReference type="ARBA" id="ARBA00007599"/>
    </source>
</evidence>
<dbReference type="GO" id="GO:0005737">
    <property type="term" value="C:cytoplasm"/>
    <property type="evidence" value="ECO:0007669"/>
    <property type="project" value="UniProtKB-SubCell"/>
</dbReference>
<dbReference type="InterPro" id="IPR003442">
    <property type="entry name" value="T6A_TsaE"/>
</dbReference>
<organism evidence="12 13">
    <name type="scientific">Scardovia inopinata F0304</name>
    <dbReference type="NCBI Taxonomy" id="641146"/>
    <lineage>
        <taxon>Bacteria</taxon>
        <taxon>Bacillati</taxon>
        <taxon>Actinomycetota</taxon>
        <taxon>Actinomycetes</taxon>
        <taxon>Bifidobacteriales</taxon>
        <taxon>Bifidobacteriaceae</taxon>
        <taxon>Scardovia</taxon>
    </lineage>
</organism>
<comment type="caution">
    <text evidence="12">The sequence shown here is derived from an EMBL/GenBank/DDBJ whole genome shotgun (WGS) entry which is preliminary data.</text>
</comment>